<gene>
    <name evidence="2" type="ORF">A0O28_0065400</name>
</gene>
<dbReference type="GO" id="GO:0004061">
    <property type="term" value="F:arylformamidase activity"/>
    <property type="evidence" value="ECO:0007669"/>
    <property type="project" value="InterPro"/>
</dbReference>
<comment type="caution">
    <text evidence="2">The sequence shown here is derived from an EMBL/GenBank/DDBJ whole genome shotgun (WGS) entry which is preliminary data.</text>
</comment>
<dbReference type="EMBL" id="LVVK01000003">
    <property type="protein sequence ID" value="OPB46419.1"/>
    <property type="molecule type" value="Genomic_DNA"/>
</dbReference>
<evidence type="ECO:0000313" key="2">
    <source>
        <dbReference type="EMBL" id="OPB46419.1"/>
    </source>
</evidence>
<dbReference type="PANTHER" id="PTHR34861:SF11">
    <property type="entry name" value="CYCLASE"/>
    <property type="match status" value="1"/>
</dbReference>
<dbReference type="SUPFAM" id="SSF102198">
    <property type="entry name" value="Putative cyclase"/>
    <property type="match status" value="1"/>
</dbReference>
<protein>
    <recommendedName>
        <fullName evidence="4">Cyclase</fullName>
    </recommendedName>
</protein>
<proteinExistence type="inferred from homology"/>
<dbReference type="InterPro" id="IPR037175">
    <property type="entry name" value="KFase_sf"/>
</dbReference>
<dbReference type="Pfam" id="PF04199">
    <property type="entry name" value="Cyclase"/>
    <property type="match status" value="1"/>
</dbReference>
<dbReference type="InterPro" id="IPR007325">
    <property type="entry name" value="KFase/CYL"/>
</dbReference>
<evidence type="ECO:0000256" key="1">
    <source>
        <dbReference type="ARBA" id="ARBA00007865"/>
    </source>
</evidence>
<keyword evidence="3" id="KW-1185">Reference proteome</keyword>
<name>A0A1T3CZ77_9HYPO</name>
<dbReference type="AlphaFoldDB" id="A0A1T3CZ77"/>
<dbReference type="PANTHER" id="PTHR34861">
    <property type="match status" value="1"/>
</dbReference>
<accession>A0A1T3CZ77</accession>
<sequence>MSVFFSSSTGARDSAQQATFKESEYMYLSTALSCQANHMQPASQPVVDAMSGPPIPFSSLPVNKDNPLSRLNAWGVYGPDDEVGFLNRQTPDIIAAAAASEIKTGIRVALDAPLSFQGAEPLFGRQAFQQDMYQKKPKIVHDDTWSFNTQTSSQWDGLRHYAYQKVGLFHNGTTLEQIATTEKLGMGKVVQRGGITGRAVLVDFARWKDTPEGARAVNGEFENFKTCAIKLAWIQETLAYQGTEVRFGDILVVRSGWFPAFRALSEERLAELRMMRPPPVGGLEQSSGTLQWIWDNFSAVASDQPSFERWPTPLDWSLHEVLLAGWGCNIGEMWDLEEVSKRCEALGRWSFFLVSMPTHVPGGVASPSNAVAIF</sequence>
<evidence type="ECO:0000313" key="3">
    <source>
        <dbReference type="Proteomes" id="UP000191004"/>
    </source>
</evidence>
<dbReference type="Gene3D" id="3.50.30.50">
    <property type="entry name" value="Putative cyclase"/>
    <property type="match status" value="1"/>
</dbReference>
<reference evidence="2 3" key="1">
    <citation type="submission" date="2016-04" db="EMBL/GenBank/DDBJ databases">
        <title>Multiple horizontal gene transfer events from other fungi enriched the ability of the initially mycotrophic fungus Trichoderma (Ascomycota) to feed on dead plant biomass.</title>
        <authorList>
            <person name="Atanasova L."/>
            <person name="Chenthamara K."/>
            <person name="Zhang J."/>
            <person name="Grujic M."/>
            <person name="Henrissat B."/>
            <person name="Kuo A."/>
            <person name="Aertz A."/>
            <person name="Salamov A."/>
            <person name="Lipzen A."/>
            <person name="Labutti K."/>
            <person name="Barry K."/>
            <person name="Miao Y."/>
            <person name="Rahimi M.J."/>
            <person name="Shen Q."/>
            <person name="Grigoriev I.V."/>
            <person name="Kubicek C.P."/>
            <person name="Druzhinina I.S."/>
        </authorList>
    </citation>
    <scope>NUCLEOTIDE SEQUENCE [LARGE SCALE GENOMIC DNA]</scope>
    <source>
        <strain evidence="2 3">NJAU 4742</strain>
    </source>
</reference>
<dbReference type="Proteomes" id="UP000191004">
    <property type="component" value="Unassembled WGS sequence"/>
</dbReference>
<organism evidence="2 3">
    <name type="scientific">Trichoderma guizhouense</name>
    <dbReference type="NCBI Taxonomy" id="1491466"/>
    <lineage>
        <taxon>Eukaryota</taxon>
        <taxon>Fungi</taxon>
        <taxon>Dikarya</taxon>
        <taxon>Ascomycota</taxon>
        <taxon>Pezizomycotina</taxon>
        <taxon>Sordariomycetes</taxon>
        <taxon>Hypocreomycetidae</taxon>
        <taxon>Hypocreales</taxon>
        <taxon>Hypocreaceae</taxon>
        <taxon>Trichoderma</taxon>
    </lineage>
</organism>
<comment type="similarity">
    <text evidence="1">Belongs to the Cyclase 1 superfamily.</text>
</comment>
<dbReference type="GO" id="GO:0019441">
    <property type="term" value="P:L-tryptophan catabolic process to kynurenine"/>
    <property type="evidence" value="ECO:0007669"/>
    <property type="project" value="InterPro"/>
</dbReference>
<evidence type="ECO:0008006" key="4">
    <source>
        <dbReference type="Google" id="ProtNLM"/>
    </source>
</evidence>